<feature type="binding site" description="axial binding residue" evidence="9">
    <location>
        <position position="228"/>
    </location>
    <ligand>
        <name>heme c</name>
        <dbReference type="ChEBI" id="CHEBI:61717"/>
        <label>2</label>
    </ligand>
    <ligandPart>
        <name>Fe</name>
        <dbReference type="ChEBI" id="CHEBI:18248"/>
    </ligandPart>
</feature>
<organism evidence="12 13">
    <name type="scientific">Hymenobacter persicinus</name>
    <dbReference type="NCBI Taxonomy" id="2025506"/>
    <lineage>
        <taxon>Bacteria</taxon>
        <taxon>Pseudomonadati</taxon>
        <taxon>Bacteroidota</taxon>
        <taxon>Cytophagia</taxon>
        <taxon>Cytophagales</taxon>
        <taxon>Hymenobacteraceae</taxon>
        <taxon>Hymenobacter</taxon>
    </lineage>
</organism>
<dbReference type="InterPro" id="IPR004852">
    <property type="entry name" value="Di-haem_cyt_c_peroxidsae"/>
</dbReference>
<keyword evidence="5" id="KW-0574">Periplasm</keyword>
<comment type="cofactor">
    <cofactor evidence="8">
        <name>heme</name>
        <dbReference type="ChEBI" id="CHEBI:30413"/>
    </cofactor>
    <text evidence="8">Binds 2 heme groups.</text>
</comment>
<keyword evidence="7 9" id="KW-0408">Iron</keyword>
<feature type="binding site" description="covalent" evidence="8">
    <location>
        <position position="227"/>
    </location>
    <ligand>
        <name>heme c</name>
        <dbReference type="ChEBI" id="CHEBI:61717"/>
        <label>2</label>
    </ligand>
</feature>
<dbReference type="PIRSF" id="PIRSF000294">
    <property type="entry name" value="Cytochrome-c_peroxidase"/>
    <property type="match status" value="1"/>
</dbReference>
<evidence type="ECO:0000256" key="8">
    <source>
        <dbReference type="PIRSR" id="PIRSR000294-1"/>
    </source>
</evidence>
<keyword evidence="4 10" id="KW-0732">Signal</keyword>
<dbReference type="GO" id="GO:0004130">
    <property type="term" value="F:cytochrome-c peroxidase activity"/>
    <property type="evidence" value="ECO:0007669"/>
    <property type="project" value="TreeGrafter"/>
</dbReference>
<dbReference type="InterPro" id="IPR009056">
    <property type="entry name" value="Cyt_c-like_dom"/>
</dbReference>
<feature type="chain" id="PRO_5020273313" evidence="10">
    <location>
        <begin position="19"/>
        <end position="351"/>
    </location>
</feature>
<evidence type="ECO:0000256" key="9">
    <source>
        <dbReference type="PIRSR" id="PIRSR000294-2"/>
    </source>
</evidence>
<comment type="caution">
    <text evidence="12">The sequence shown here is derived from an EMBL/GenBank/DDBJ whole genome shotgun (WGS) entry which is preliminary data.</text>
</comment>
<feature type="domain" description="Cytochrome c" evidence="11">
    <location>
        <begin position="57"/>
        <end position="185"/>
    </location>
</feature>
<dbReference type="InterPro" id="IPR026259">
    <property type="entry name" value="MauG/Cytc_peroxidase"/>
</dbReference>
<keyword evidence="3 9" id="KW-0479">Metal-binding</keyword>
<feature type="binding site" description="covalent" evidence="8">
    <location>
        <position position="224"/>
    </location>
    <ligand>
        <name>heme c</name>
        <dbReference type="ChEBI" id="CHEBI:61717"/>
        <label>2</label>
    </ligand>
</feature>
<name>A0A4Q5LFJ6_9BACT</name>
<dbReference type="SUPFAM" id="SSF46626">
    <property type="entry name" value="Cytochrome c"/>
    <property type="match status" value="2"/>
</dbReference>
<dbReference type="InterPro" id="IPR051395">
    <property type="entry name" value="Cytochrome_c_Peroxidase/MauG"/>
</dbReference>
<evidence type="ECO:0000256" key="6">
    <source>
        <dbReference type="ARBA" id="ARBA00023002"/>
    </source>
</evidence>
<dbReference type="PANTHER" id="PTHR30600">
    <property type="entry name" value="CYTOCHROME C PEROXIDASE-RELATED"/>
    <property type="match status" value="1"/>
</dbReference>
<evidence type="ECO:0000256" key="10">
    <source>
        <dbReference type="SAM" id="SignalP"/>
    </source>
</evidence>
<evidence type="ECO:0000256" key="4">
    <source>
        <dbReference type="ARBA" id="ARBA00022729"/>
    </source>
</evidence>
<dbReference type="Proteomes" id="UP000294155">
    <property type="component" value="Unassembled WGS sequence"/>
</dbReference>
<dbReference type="OrthoDB" id="9805202at2"/>
<evidence type="ECO:0000313" key="12">
    <source>
        <dbReference type="EMBL" id="RYU79603.1"/>
    </source>
</evidence>
<evidence type="ECO:0000256" key="5">
    <source>
        <dbReference type="ARBA" id="ARBA00022764"/>
    </source>
</evidence>
<dbReference type="RefSeq" id="WP_129921114.1">
    <property type="nucleotide sequence ID" value="NZ_SEWE01000018.1"/>
</dbReference>
<evidence type="ECO:0000313" key="13">
    <source>
        <dbReference type="Proteomes" id="UP000294155"/>
    </source>
</evidence>
<dbReference type="GO" id="GO:0046872">
    <property type="term" value="F:metal ion binding"/>
    <property type="evidence" value="ECO:0007669"/>
    <property type="project" value="UniProtKB-KW"/>
</dbReference>
<dbReference type="GO" id="GO:0042597">
    <property type="term" value="C:periplasmic space"/>
    <property type="evidence" value="ECO:0007669"/>
    <property type="project" value="UniProtKB-SubCell"/>
</dbReference>
<comment type="subcellular location">
    <subcellularLocation>
        <location evidence="1">Periplasm</location>
    </subcellularLocation>
</comment>
<sequence>MKPALRRFVLALSLAAMAVGCQPAPSVLPNPEVPGAALPAAFPPPVYAPTQNPPTQAGFELGRSLFYDPRLSRDGTISCGSCHRQAAAFSDAGHTLSTGVGGQLGPRNSPALQNLRWRRGFLWDGGPNHLEVMPLAPLSNPLEMDATLESVLAKLNADPSYQRRFQAVFNAQPIDSYQLLKALAQFTAALTSATSRYDKYARHEAGAALTESEVRGRAVVAQKCAPCHATELFTDESFRNNGLDHTFAADSGRAHITGLATDRGRFKVPSLRNVALTAPYMHDGRFQTLQQVLDHYSHGVQESPTLDAALRRPAGPLGLTLTARDKSDLLAFLATLTDQEFTTDPRLGPPH</sequence>
<keyword evidence="2 8" id="KW-0349">Heme</keyword>
<gene>
    <name evidence="12" type="ORF">EWM57_10585</name>
</gene>
<evidence type="ECO:0000256" key="2">
    <source>
        <dbReference type="ARBA" id="ARBA00022617"/>
    </source>
</evidence>
<evidence type="ECO:0000256" key="1">
    <source>
        <dbReference type="ARBA" id="ARBA00004418"/>
    </source>
</evidence>
<dbReference type="EMBL" id="SEWE01000018">
    <property type="protein sequence ID" value="RYU79603.1"/>
    <property type="molecule type" value="Genomic_DNA"/>
</dbReference>
<dbReference type="Pfam" id="PF03150">
    <property type="entry name" value="CCP_MauG"/>
    <property type="match status" value="1"/>
</dbReference>
<evidence type="ECO:0000259" key="11">
    <source>
        <dbReference type="PROSITE" id="PS51007"/>
    </source>
</evidence>
<reference evidence="12 13" key="1">
    <citation type="submission" date="2019-02" db="EMBL/GenBank/DDBJ databases">
        <title>Bacterial novel species isolated from soil.</title>
        <authorList>
            <person name="Jung H.-Y."/>
        </authorList>
    </citation>
    <scope>NUCLEOTIDE SEQUENCE [LARGE SCALE GENOMIC DNA]</scope>
    <source>
        <strain evidence="12 13">1-3-3-3</strain>
    </source>
</reference>
<proteinExistence type="predicted"/>
<accession>A0A4Q5LFJ6</accession>
<keyword evidence="13" id="KW-1185">Reference proteome</keyword>
<evidence type="ECO:0000256" key="7">
    <source>
        <dbReference type="ARBA" id="ARBA00023004"/>
    </source>
</evidence>
<evidence type="ECO:0000256" key="3">
    <source>
        <dbReference type="ARBA" id="ARBA00022723"/>
    </source>
</evidence>
<keyword evidence="6" id="KW-0560">Oxidoreductase</keyword>
<comment type="PTM">
    <text evidence="8">Binds 2 heme groups per subunit.</text>
</comment>
<feature type="signal peptide" evidence="10">
    <location>
        <begin position="1"/>
        <end position="18"/>
    </location>
</feature>
<dbReference type="GO" id="GO:0009055">
    <property type="term" value="F:electron transfer activity"/>
    <property type="evidence" value="ECO:0007669"/>
    <property type="project" value="InterPro"/>
</dbReference>
<protein>
    <submittedName>
        <fullName evidence="12">Cytochrome-c peroxidase</fullName>
    </submittedName>
</protein>
<dbReference type="PROSITE" id="PS51007">
    <property type="entry name" value="CYTC"/>
    <property type="match status" value="2"/>
</dbReference>
<keyword evidence="12" id="KW-0575">Peroxidase</keyword>
<dbReference type="PROSITE" id="PS51257">
    <property type="entry name" value="PROKAR_LIPOPROTEIN"/>
    <property type="match status" value="1"/>
</dbReference>
<dbReference type="AlphaFoldDB" id="A0A4Q5LFJ6"/>
<feature type="binding site" description="covalent" evidence="8">
    <location>
        <position position="82"/>
    </location>
    <ligand>
        <name>heme c</name>
        <dbReference type="ChEBI" id="CHEBI:61717"/>
        <label>1</label>
    </ligand>
</feature>
<feature type="binding site" description="axial binding residue" evidence="9">
    <location>
        <position position="83"/>
    </location>
    <ligand>
        <name>heme c</name>
        <dbReference type="ChEBI" id="CHEBI:61717"/>
        <label>1</label>
    </ligand>
    <ligandPart>
        <name>Fe</name>
        <dbReference type="ChEBI" id="CHEBI:18248"/>
    </ligandPart>
</feature>
<dbReference type="GO" id="GO:0020037">
    <property type="term" value="F:heme binding"/>
    <property type="evidence" value="ECO:0007669"/>
    <property type="project" value="InterPro"/>
</dbReference>
<dbReference type="PANTHER" id="PTHR30600:SF10">
    <property type="entry name" value="BLL6722 PROTEIN"/>
    <property type="match status" value="1"/>
</dbReference>
<feature type="domain" description="Cytochrome c" evidence="11">
    <location>
        <begin position="211"/>
        <end position="337"/>
    </location>
</feature>
<dbReference type="Gene3D" id="1.10.760.10">
    <property type="entry name" value="Cytochrome c-like domain"/>
    <property type="match status" value="2"/>
</dbReference>
<feature type="binding site" description="covalent" evidence="8">
    <location>
        <position position="79"/>
    </location>
    <ligand>
        <name>heme c</name>
        <dbReference type="ChEBI" id="CHEBI:61717"/>
        <label>1</label>
    </ligand>
</feature>
<dbReference type="InterPro" id="IPR036909">
    <property type="entry name" value="Cyt_c-like_dom_sf"/>
</dbReference>